<gene>
    <name evidence="2" type="ORF">SCHPADRAFT_263586</name>
</gene>
<dbReference type="PANTHER" id="PTHR23257">
    <property type="entry name" value="SERINE-THREONINE PROTEIN KINASE"/>
    <property type="match status" value="1"/>
</dbReference>
<accession>A0A0H2SEM0</accession>
<evidence type="ECO:0000259" key="1">
    <source>
        <dbReference type="PROSITE" id="PS50011"/>
    </source>
</evidence>
<dbReference type="InterPro" id="IPR020635">
    <property type="entry name" value="Tyr_kinase_cat_dom"/>
</dbReference>
<dbReference type="SUPFAM" id="SSF56112">
    <property type="entry name" value="Protein kinase-like (PK-like)"/>
    <property type="match status" value="1"/>
</dbReference>
<feature type="domain" description="Protein kinase" evidence="1">
    <location>
        <begin position="1"/>
        <end position="187"/>
    </location>
</feature>
<reference evidence="2 3" key="1">
    <citation type="submission" date="2015-04" db="EMBL/GenBank/DDBJ databases">
        <title>Complete genome sequence of Schizopora paradoxa KUC8140, a cosmopolitan wood degrader in East Asia.</title>
        <authorList>
            <consortium name="DOE Joint Genome Institute"/>
            <person name="Min B."/>
            <person name="Park H."/>
            <person name="Jang Y."/>
            <person name="Kim J.-J."/>
            <person name="Kim K.H."/>
            <person name="Pangilinan J."/>
            <person name="Lipzen A."/>
            <person name="Riley R."/>
            <person name="Grigoriev I.V."/>
            <person name="Spatafora J.W."/>
            <person name="Choi I.-G."/>
        </authorList>
    </citation>
    <scope>NUCLEOTIDE SEQUENCE [LARGE SCALE GENOMIC DNA]</scope>
    <source>
        <strain evidence="2 3">KUC8140</strain>
    </source>
</reference>
<dbReference type="SMART" id="SM00219">
    <property type="entry name" value="TyrKc"/>
    <property type="match status" value="1"/>
</dbReference>
<dbReference type="Gene3D" id="1.10.510.10">
    <property type="entry name" value="Transferase(Phosphotransferase) domain 1"/>
    <property type="match status" value="1"/>
</dbReference>
<dbReference type="InterPro" id="IPR001245">
    <property type="entry name" value="Ser-Thr/Tyr_kinase_cat_dom"/>
</dbReference>
<keyword evidence="2" id="KW-0808">Transferase</keyword>
<protein>
    <submittedName>
        <fullName evidence="2">Kinase-like protein</fullName>
    </submittedName>
</protein>
<dbReference type="Pfam" id="PF07714">
    <property type="entry name" value="PK_Tyr_Ser-Thr"/>
    <property type="match status" value="1"/>
</dbReference>
<dbReference type="STRING" id="27342.A0A0H2SEM0"/>
<dbReference type="InterPro" id="IPR011009">
    <property type="entry name" value="Kinase-like_dom_sf"/>
</dbReference>
<dbReference type="GO" id="GO:0005737">
    <property type="term" value="C:cytoplasm"/>
    <property type="evidence" value="ECO:0007669"/>
    <property type="project" value="TreeGrafter"/>
</dbReference>
<dbReference type="GO" id="GO:0005524">
    <property type="term" value="F:ATP binding"/>
    <property type="evidence" value="ECO:0007669"/>
    <property type="project" value="InterPro"/>
</dbReference>
<proteinExistence type="predicted"/>
<dbReference type="GO" id="GO:0004713">
    <property type="term" value="F:protein tyrosine kinase activity"/>
    <property type="evidence" value="ECO:0007669"/>
    <property type="project" value="InterPro"/>
</dbReference>
<evidence type="ECO:0000313" key="2">
    <source>
        <dbReference type="EMBL" id="KLO15486.1"/>
    </source>
</evidence>
<name>A0A0H2SEM0_9AGAM</name>
<organism evidence="2 3">
    <name type="scientific">Schizopora paradoxa</name>
    <dbReference type="NCBI Taxonomy" id="27342"/>
    <lineage>
        <taxon>Eukaryota</taxon>
        <taxon>Fungi</taxon>
        <taxon>Dikarya</taxon>
        <taxon>Basidiomycota</taxon>
        <taxon>Agaricomycotina</taxon>
        <taxon>Agaricomycetes</taxon>
        <taxon>Hymenochaetales</taxon>
        <taxon>Schizoporaceae</taxon>
        <taxon>Schizopora</taxon>
    </lineage>
</organism>
<dbReference type="InterPro" id="IPR050167">
    <property type="entry name" value="Ser_Thr_protein_kinase"/>
</dbReference>
<dbReference type="Proteomes" id="UP000053477">
    <property type="component" value="Unassembled WGS sequence"/>
</dbReference>
<dbReference type="AlphaFoldDB" id="A0A0H2SEM0"/>
<dbReference type="OrthoDB" id="4062651at2759"/>
<dbReference type="PROSITE" id="PS50011">
    <property type="entry name" value="PROTEIN_KINASE_DOM"/>
    <property type="match status" value="1"/>
</dbReference>
<keyword evidence="2" id="KW-0418">Kinase</keyword>
<dbReference type="GO" id="GO:0007165">
    <property type="term" value="P:signal transduction"/>
    <property type="evidence" value="ECO:0007669"/>
    <property type="project" value="TreeGrafter"/>
</dbReference>
<evidence type="ECO:0000313" key="3">
    <source>
        <dbReference type="Proteomes" id="UP000053477"/>
    </source>
</evidence>
<dbReference type="EMBL" id="KQ085929">
    <property type="protein sequence ID" value="KLO15486.1"/>
    <property type="molecule type" value="Genomic_DNA"/>
</dbReference>
<keyword evidence="3" id="KW-1185">Reference proteome</keyword>
<sequence>MGRIREMQLGIHEVFYVSLGIAKGMCFLHHVGVVHGELKSTNVLMSDSGEALIDVSNSLQAQALQKGHYSSAVARRSMRWTPCEYFLLPDDENFHPTQKSDVWGFGMTVMELLTRDAPYAHFKTDGAVLRAISQGELPRKPDIDDSDPDAGLKHFMWLICLKCWRLNPEERPSMREILEEMLDYPLEDTHSMPSNEEF</sequence>
<dbReference type="InParanoid" id="A0A0H2SEM0"/>
<dbReference type="InterPro" id="IPR000719">
    <property type="entry name" value="Prot_kinase_dom"/>
</dbReference>